<dbReference type="EMBL" id="JACCJC010000003">
    <property type="protein sequence ID" value="KAF6240726.1"/>
    <property type="molecule type" value="Genomic_DNA"/>
</dbReference>
<feature type="compositionally biased region" description="Basic and acidic residues" evidence="1">
    <location>
        <begin position="160"/>
        <end position="186"/>
    </location>
</feature>
<feature type="region of interest" description="Disordered" evidence="1">
    <location>
        <begin position="30"/>
        <end position="186"/>
    </location>
</feature>
<comment type="caution">
    <text evidence="2">The sequence shown here is derived from an EMBL/GenBank/DDBJ whole genome shotgun (WGS) entry which is preliminary data.</text>
</comment>
<evidence type="ECO:0000313" key="3">
    <source>
        <dbReference type="Proteomes" id="UP000578531"/>
    </source>
</evidence>
<keyword evidence="3" id="KW-1185">Reference proteome</keyword>
<evidence type="ECO:0000256" key="1">
    <source>
        <dbReference type="SAM" id="MobiDB-lite"/>
    </source>
</evidence>
<dbReference type="Proteomes" id="UP000578531">
    <property type="component" value="Unassembled WGS sequence"/>
</dbReference>
<feature type="compositionally biased region" description="Polar residues" evidence="1">
    <location>
        <begin position="38"/>
        <end position="48"/>
    </location>
</feature>
<gene>
    <name evidence="2" type="ORF">HO173_001399</name>
</gene>
<accession>A0A8H6L9Q7</accession>
<dbReference type="GeneID" id="59283073"/>
<name>A0A8H6L9Q7_9LECA</name>
<evidence type="ECO:0000313" key="2">
    <source>
        <dbReference type="EMBL" id="KAF6240726.1"/>
    </source>
</evidence>
<feature type="compositionally biased region" description="Basic residues" evidence="1">
    <location>
        <begin position="142"/>
        <end position="151"/>
    </location>
</feature>
<sequence>MSKPILPKKFLDQLYNMNILAPDENPVKRFQKCKTYNGPKSTHGSNSRSNRHSTHTRPSPSSSFPSMPPAQMTNPVMQQFNDCIFNDSNGHSSRPSHQSSHHNLSIPHPSKSTRIHRPSDSSHTSSIPGTAHGAIEAYTKPRPSRSSKGKGVRFAPSASVREREPKHWHPGGEQRTNHESKVWREA</sequence>
<dbReference type="RefSeq" id="XP_037169985.1">
    <property type="nucleotide sequence ID" value="XM_037303338.1"/>
</dbReference>
<feature type="compositionally biased region" description="Polar residues" evidence="1">
    <location>
        <begin position="71"/>
        <end position="81"/>
    </location>
</feature>
<feature type="compositionally biased region" description="Low complexity" evidence="1">
    <location>
        <begin position="88"/>
        <end position="102"/>
    </location>
</feature>
<reference evidence="2 3" key="1">
    <citation type="journal article" date="2020" name="Genomics">
        <title>Complete, high-quality genomes from long-read metagenomic sequencing of two wolf lichen thalli reveals enigmatic genome architecture.</title>
        <authorList>
            <person name="McKenzie S.K."/>
            <person name="Walston R.F."/>
            <person name="Allen J.L."/>
        </authorList>
    </citation>
    <scope>NUCLEOTIDE SEQUENCE [LARGE SCALE GENOMIC DNA]</scope>
    <source>
        <strain evidence="2">WasteWater2</strain>
    </source>
</reference>
<dbReference type="AlphaFoldDB" id="A0A8H6L9Q7"/>
<protein>
    <submittedName>
        <fullName evidence="2">Uncharacterized protein</fullName>
    </submittedName>
</protein>
<organism evidence="2 3">
    <name type="scientific">Letharia columbiana</name>
    <dbReference type="NCBI Taxonomy" id="112416"/>
    <lineage>
        <taxon>Eukaryota</taxon>
        <taxon>Fungi</taxon>
        <taxon>Dikarya</taxon>
        <taxon>Ascomycota</taxon>
        <taxon>Pezizomycotina</taxon>
        <taxon>Lecanoromycetes</taxon>
        <taxon>OSLEUM clade</taxon>
        <taxon>Lecanoromycetidae</taxon>
        <taxon>Lecanorales</taxon>
        <taxon>Lecanorineae</taxon>
        <taxon>Parmeliaceae</taxon>
        <taxon>Letharia</taxon>
    </lineage>
</organism>
<proteinExistence type="predicted"/>